<dbReference type="SUPFAM" id="SSF56655">
    <property type="entry name" value="Carbohydrate phosphatase"/>
    <property type="match status" value="1"/>
</dbReference>
<feature type="binding site" evidence="6">
    <location>
        <position position="129"/>
    </location>
    <ligand>
        <name>Mg(2+)</name>
        <dbReference type="ChEBI" id="CHEBI:18420"/>
        <label>1</label>
        <note>catalytic</note>
    </ligand>
</feature>
<feature type="region of interest" description="Disordered" evidence="8">
    <location>
        <begin position="1"/>
        <end position="41"/>
    </location>
</feature>
<name>F8B6F5_9ACTN</name>
<feature type="binding site" evidence="6">
    <location>
        <position position="126"/>
    </location>
    <ligand>
        <name>Mg(2+)</name>
        <dbReference type="ChEBI" id="CHEBI:18420"/>
        <label>1</label>
        <note>catalytic</note>
    </ligand>
</feature>
<dbReference type="GO" id="GO:0008934">
    <property type="term" value="F:inositol monophosphate 1-phosphatase activity"/>
    <property type="evidence" value="ECO:0007669"/>
    <property type="project" value="InterPro"/>
</dbReference>
<keyword evidence="4 7" id="KW-0378">Hydrolase</keyword>
<accession>F8B6F5</accession>
<feature type="compositionally biased region" description="Low complexity" evidence="8">
    <location>
        <begin position="8"/>
        <end position="41"/>
    </location>
</feature>
<dbReference type="Gene3D" id="3.40.190.80">
    <property type="match status" value="1"/>
</dbReference>
<dbReference type="Pfam" id="PF00459">
    <property type="entry name" value="Inositol_P"/>
    <property type="match status" value="1"/>
</dbReference>
<evidence type="ECO:0000256" key="6">
    <source>
        <dbReference type="PIRSR" id="PIRSR600760-2"/>
    </source>
</evidence>
<organism evidence="9 10">
    <name type="scientific">Candidatus Protofrankia datiscae</name>
    <dbReference type="NCBI Taxonomy" id="2716812"/>
    <lineage>
        <taxon>Bacteria</taxon>
        <taxon>Bacillati</taxon>
        <taxon>Actinomycetota</taxon>
        <taxon>Actinomycetes</taxon>
        <taxon>Frankiales</taxon>
        <taxon>Frankiaceae</taxon>
        <taxon>Protofrankia</taxon>
    </lineage>
</organism>
<comment type="cofactor">
    <cofactor evidence="2 6 7">
        <name>Mg(2+)</name>
        <dbReference type="ChEBI" id="CHEBI:18420"/>
    </cofactor>
</comment>
<dbReference type="GO" id="GO:0006020">
    <property type="term" value="P:inositol metabolic process"/>
    <property type="evidence" value="ECO:0007669"/>
    <property type="project" value="TreeGrafter"/>
</dbReference>
<dbReference type="KEGG" id="fsy:FsymDg_1804"/>
<dbReference type="Gene3D" id="3.30.540.10">
    <property type="entry name" value="Fructose-1,6-Bisphosphatase, subunit A, domain 1"/>
    <property type="match status" value="1"/>
</dbReference>
<dbReference type="AlphaFoldDB" id="F8B6F5"/>
<keyword evidence="5 6" id="KW-0460">Magnesium</keyword>
<evidence type="ECO:0000256" key="4">
    <source>
        <dbReference type="ARBA" id="ARBA00022801"/>
    </source>
</evidence>
<evidence type="ECO:0000256" key="3">
    <source>
        <dbReference type="ARBA" id="ARBA00022723"/>
    </source>
</evidence>
<dbReference type="PANTHER" id="PTHR20854:SF4">
    <property type="entry name" value="INOSITOL-1-MONOPHOSPHATASE-RELATED"/>
    <property type="match status" value="1"/>
</dbReference>
<dbReference type="CDD" id="cd01639">
    <property type="entry name" value="IMPase"/>
    <property type="match status" value="1"/>
</dbReference>
<feature type="binding site" evidence="6">
    <location>
        <position position="110"/>
    </location>
    <ligand>
        <name>Mg(2+)</name>
        <dbReference type="ChEBI" id="CHEBI:18420"/>
        <label>1</label>
        <note>catalytic</note>
    </ligand>
</feature>
<evidence type="ECO:0000256" key="2">
    <source>
        <dbReference type="ARBA" id="ARBA00001946"/>
    </source>
</evidence>
<feature type="binding site" evidence="6">
    <location>
        <position position="253"/>
    </location>
    <ligand>
        <name>Mg(2+)</name>
        <dbReference type="ChEBI" id="CHEBI:18420"/>
        <label>1</label>
        <note>catalytic</note>
    </ligand>
</feature>
<dbReference type="EMBL" id="CP002801">
    <property type="protein sequence ID" value="AEH09251.1"/>
    <property type="molecule type" value="Genomic_DNA"/>
</dbReference>
<sequence>MHDTGEDTAPTASSAPTASAVATSAAVPERAPANRAPAAGRPRPADLLALALDVAHEAGDLLLRGRSGDVVAETTKTSPTDVVTALDRASEELVASRLREARPGDGLLGEEGADDPGTSGVRWIVDPLDGTVNFLYNLPNWAVSIAAEVDGQVVAGVVHAPALGVTYTAALGDGSARNGVPLSGSAVTDLAHALVATGFGYTVQRRIAQVTVLTRVVPRVRDIRRMGAASLDLGAAAAGLVDAYYERGLHPWDHAAGALVATEAGLRVGGLHGRPISNDLVIAAPPALFDALHDLLATDPPADRD</sequence>
<evidence type="ECO:0000256" key="8">
    <source>
        <dbReference type="SAM" id="MobiDB-lite"/>
    </source>
</evidence>
<comment type="catalytic activity">
    <reaction evidence="1 7">
        <text>a myo-inositol phosphate + H2O = myo-inositol + phosphate</text>
        <dbReference type="Rhea" id="RHEA:24056"/>
        <dbReference type="ChEBI" id="CHEBI:15377"/>
        <dbReference type="ChEBI" id="CHEBI:17268"/>
        <dbReference type="ChEBI" id="CHEBI:43474"/>
        <dbReference type="ChEBI" id="CHEBI:84139"/>
        <dbReference type="EC" id="3.1.3.25"/>
    </reaction>
</comment>
<evidence type="ECO:0000313" key="10">
    <source>
        <dbReference type="Proteomes" id="UP000001549"/>
    </source>
</evidence>
<dbReference type="PANTHER" id="PTHR20854">
    <property type="entry name" value="INOSITOL MONOPHOSPHATASE"/>
    <property type="match status" value="1"/>
</dbReference>
<keyword evidence="3 6" id="KW-0479">Metal-binding</keyword>
<dbReference type="HOGENOM" id="CLU_044118_0_1_11"/>
<dbReference type="PROSITE" id="PS00629">
    <property type="entry name" value="IMP_1"/>
    <property type="match status" value="1"/>
</dbReference>
<feature type="binding site" evidence="6">
    <location>
        <position position="128"/>
    </location>
    <ligand>
        <name>Mg(2+)</name>
        <dbReference type="ChEBI" id="CHEBI:18420"/>
        <label>1</label>
        <note>catalytic</note>
    </ligand>
</feature>
<evidence type="ECO:0000256" key="7">
    <source>
        <dbReference type="RuleBase" id="RU364068"/>
    </source>
</evidence>
<proteinExistence type="inferred from homology"/>
<dbReference type="EC" id="3.1.3.25" evidence="7"/>
<dbReference type="PRINTS" id="PR00377">
    <property type="entry name" value="IMPHPHTASES"/>
</dbReference>
<dbReference type="GO" id="GO:0007165">
    <property type="term" value="P:signal transduction"/>
    <property type="evidence" value="ECO:0007669"/>
    <property type="project" value="TreeGrafter"/>
</dbReference>
<protein>
    <recommendedName>
        <fullName evidence="7">Inositol-1-monophosphatase</fullName>
        <ecNumber evidence="7">3.1.3.25</ecNumber>
    </recommendedName>
</protein>
<evidence type="ECO:0000256" key="5">
    <source>
        <dbReference type="ARBA" id="ARBA00022842"/>
    </source>
</evidence>
<dbReference type="InterPro" id="IPR020583">
    <property type="entry name" value="Inositol_monoP_metal-BS"/>
</dbReference>
<dbReference type="STRING" id="656024.FsymDg_1804"/>
<dbReference type="eggNOG" id="COG0483">
    <property type="taxonomic scope" value="Bacteria"/>
</dbReference>
<evidence type="ECO:0000313" key="9">
    <source>
        <dbReference type="EMBL" id="AEH09251.1"/>
    </source>
</evidence>
<comment type="similarity">
    <text evidence="7">Belongs to the inositol monophosphatase superfamily.</text>
</comment>
<dbReference type="InterPro" id="IPR000760">
    <property type="entry name" value="Inositol_monophosphatase-like"/>
</dbReference>
<gene>
    <name evidence="9" type="ordered locus">FsymDg_1804</name>
</gene>
<evidence type="ECO:0000256" key="1">
    <source>
        <dbReference type="ARBA" id="ARBA00001033"/>
    </source>
</evidence>
<dbReference type="RefSeq" id="WP_013873201.1">
    <property type="nucleotide sequence ID" value="NC_015656.1"/>
</dbReference>
<dbReference type="Proteomes" id="UP000001549">
    <property type="component" value="Chromosome"/>
</dbReference>
<dbReference type="InterPro" id="IPR033942">
    <property type="entry name" value="IMPase"/>
</dbReference>
<reference evidence="9 10" key="1">
    <citation type="submission" date="2011-05" db="EMBL/GenBank/DDBJ databases">
        <title>Complete sequence of chromosome of Frankia symbiont of Datisca glomerata.</title>
        <authorList>
            <consortium name="US DOE Joint Genome Institute"/>
            <person name="Lucas S."/>
            <person name="Han J."/>
            <person name="Lapidus A."/>
            <person name="Cheng J.-F."/>
            <person name="Goodwin L."/>
            <person name="Pitluck S."/>
            <person name="Peters L."/>
            <person name="Mikhailova N."/>
            <person name="Chertkov O."/>
            <person name="Teshima H."/>
            <person name="Han C."/>
            <person name="Tapia R."/>
            <person name="Land M."/>
            <person name="Hauser L."/>
            <person name="Kyrpides N."/>
            <person name="Ivanova N."/>
            <person name="Pagani I."/>
            <person name="Berry A."/>
            <person name="Pawlowski K."/>
            <person name="Persson T."/>
            <person name="Vanden Heuvel B."/>
            <person name="Benson D."/>
            <person name="Woyke T."/>
        </authorList>
    </citation>
    <scope>NUCLEOTIDE SEQUENCE [LARGE SCALE GENOMIC DNA]</scope>
    <source>
        <strain evidence="10">4085684</strain>
    </source>
</reference>
<keyword evidence="10" id="KW-1185">Reference proteome</keyword>
<dbReference type="GO" id="GO:0046872">
    <property type="term" value="F:metal ion binding"/>
    <property type="evidence" value="ECO:0007669"/>
    <property type="project" value="UniProtKB-KW"/>
</dbReference>